<dbReference type="InterPro" id="IPR001633">
    <property type="entry name" value="EAL_dom"/>
</dbReference>
<dbReference type="PANTHER" id="PTHR33121">
    <property type="entry name" value="CYCLIC DI-GMP PHOSPHODIESTERASE PDEF"/>
    <property type="match status" value="1"/>
</dbReference>
<proteinExistence type="predicted"/>
<keyword evidence="2" id="KW-1185">Reference proteome</keyword>
<dbReference type="Gene3D" id="3.30.450.40">
    <property type="match status" value="1"/>
</dbReference>
<accession>A0A062TXC7</accession>
<dbReference type="EMBL" id="AWFB01000014">
    <property type="protein sequence ID" value="RAN34045.1"/>
    <property type="molecule type" value="Genomic_DNA"/>
</dbReference>
<name>A0A062TXC7_9PROT</name>
<dbReference type="CDD" id="cd01948">
    <property type="entry name" value="EAL"/>
    <property type="match status" value="1"/>
</dbReference>
<dbReference type="PROSITE" id="PS50883">
    <property type="entry name" value="EAL"/>
    <property type="match status" value="1"/>
</dbReference>
<dbReference type="InterPro" id="IPR050706">
    <property type="entry name" value="Cyclic-di-GMP_PDE-like"/>
</dbReference>
<dbReference type="PANTHER" id="PTHR33121:SF76">
    <property type="entry name" value="SIGNALING PROTEIN"/>
    <property type="match status" value="1"/>
</dbReference>
<dbReference type="Proteomes" id="UP000249123">
    <property type="component" value="Unassembled WGS sequence"/>
</dbReference>
<accession>A0A328JWW9</accession>
<dbReference type="SUPFAM" id="SSF141868">
    <property type="entry name" value="EAL domain-like"/>
    <property type="match status" value="1"/>
</dbReference>
<dbReference type="InterPro" id="IPR035919">
    <property type="entry name" value="EAL_sf"/>
</dbReference>
<sequence>MEFATTMLHQQSASSRQTIMSSLSAIRKHLGMSAAYVSEFVNGRTVFRHVDAPGLEHLIKDGDVYDADELYCLNILDGKLPELIPNTSLFQAASSMPITQTLRIGAHMSIPIYLHDGEAYGMFCCFGPHPNHSLNHRDLETMRLFANLAAQQIQVDMKQSMQMREKRTRIMETLENSAFAIAYQPIVDLGGMYPCGYEALCRFSAEPYRTPDVWFNEAASVGLAVELELAAIREAVSAIDMLDSEQYVSVNVSPATMLSAHFVDTFSRLPLSRIVLELTEHAVIDDYEQFTKILSPLRRRGLRLAVDDAGAGHSSLRHIVQLSPDYVKVDMSLTRNVDSDLARRALIGALLFYTRETSAQIIAEGIETQAELQTLKMLGVRRGQGYLLGRPAQTITKEINILRAS</sequence>
<dbReference type="eggNOG" id="COG2200">
    <property type="taxonomic scope" value="Bacteria"/>
</dbReference>
<dbReference type="InterPro" id="IPR003018">
    <property type="entry name" value="GAF"/>
</dbReference>
<dbReference type="Pfam" id="PF00563">
    <property type="entry name" value="EAL"/>
    <property type="match status" value="1"/>
</dbReference>
<dbReference type="InterPro" id="IPR029016">
    <property type="entry name" value="GAF-like_dom_sf"/>
</dbReference>
<dbReference type="Pfam" id="PF01590">
    <property type="entry name" value="GAF"/>
    <property type="match status" value="1"/>
</dbReference>
<gene>
    <name evidence="1" type="ORF">HY3_11500</name>
</gene>
<dbReference type="SUPFAM" id="SSF55781">
    <property type="entry name" value="GAF domain-like"/>
    <property type="match status" value="1"/>
</dbReference>
<reference evidence="1 2" key="1">
    <citation type="submission" date="2013-04" db="EMBL/GenBank/DDBJ databases">
        <title>Hyphomonas sp. T24B3 Genome Sequencing.</title>
        <authorList>
            <person name="Lai Q."/>
            <person name="Shao Z."/>
        </authorList>
    </citation>
    <scope>NUCLEOTIDE SEQUENCE [LARGE SCALE GENOMIC DNA]</scope>
    <source>
        <strain evidence="1 2">T24B3</strain>
    </source>
</reference>
<dbReference type="eggNOG" id="COG2203">
    <property type="taxonomic scope" value="Bacteria"/>
</dbReference>
<evidence type="ECO:0000313" key="1">
    <source>
        <dbReference type="EMBL" id="RAN34045.1"/>
    </source>
</evidence>
<organism evidence="1 2">
    <name type="scientific">Hyphomonas pacifica</name>
    <dbReference type="NCBI Taxonomy" id="1280941"/>
    <lineage>
        <taxon>Bacteria</taxon>
        <taxon>Pseudomonadati</taxon>
        <taxon>Pseudomonadota</taxon>
        <taxon>Alphaproteobacteria</taxon>
        <taxon>Hyphomonadales</taxon>
        <taxon>Hyphomonadaceae</taxon>
        <taxon>Hyphomonas</taxon>
    </lineage>
</organism>
<protein>
    <submittedName>
        <fullName evidence="1">Uncharacterized protein</fullName>
    </submittedName>
</protein>
<evidence type="ECO:0000313" key="2">
    <source>
        <dbReference type="Proteomes" id="UP000249123"/>
    </source>
</evidence>
<comment type="caution">
    <text evidence="1">The sequence shown here is derived from an EMBL/GenBank/DDBJ whole genome shotgun (WGS) entry which is preliminary data.</text>
</comment>
<dbReference type="AlphaFoldDB" id="A0A062TXC7"/>
<dbReference type="SMART" id="SM00052">
    <property type="entry name" value="EAL"/>
    <property type="match status" value="1"/>
</dbReference>
<dbReference type="GO" id="GO:0071111">
    <property type="term" value="F:cyclic-guanylate-specific phosphodiesterase activity"/>
    <property type="evidence" value="ECO:0007669"/>
    <property type="project" value="InterPro"/>
</dbReference>
<dbReference type="STRING" id="1280941.HY2_08035"/>
<dbReference type="Gene3D" id="3.20.20.450">
    <property type="entry name" value="EAL domain"/>
    <property type="match status" value="1"/>
</dbReference>